<protein>
    <submittedName>
        <fullName evidence="1">Uncharacterized protein</fullName>
    </submittedName>
</protein>
<keyword evidence="2" id="KW-1185">Reference proteome</keyword>
<reference evidence="1" key="1">
    <citation type="submission" date="2022-08" db="EMBL/GenBank/DDBJ databases">
        <authorList>
            <consortium name="DOE Joint Genome Institute"/>
            <person name="Min B."/>
            <person name="Sierra-Patev S."/>
            <person name="Naranjo-Ortiz M."/>
            <person name="Looney B."/>
            <person name="Konkel Z."/>
            <person name="Slot J.C."/>
            <person name="Sakamoto Y."/>
            <person name="Steenwyk J.L."/>
            <person name="Rokas A."/>
            <person name="Carro J."/>
            <person name="Camarero S."/>
            <person name="Ferreira P."/>
            <person name="Molpeceres G."/>
            <person name="Ruiz-duenas F.J."/>
            <person name="Serrano A."/>
            <person name="Henrissat B."/>
            <person name="Drula E."/>
            <person name="Hughes K.W."/>
            <person name="Mata J.L."/>
            <person name="Ishikawa N.K."/>
            <person name="Vargas-Isla R."/>
            <person name="Ushijima S."/>
            <person name="Smith C.A."/>
            <person name="Ahrendt S."/>
            <person name="Andreopoulos W."/>
            <person name="He G."/>
            <person name="LaButti K."/>
            <person name="Lipzen A."/>
            <person name="Ng V."/>
            <person name="Riley R."/>
            <person name="Sandor L."/>
            <person name="Barry K."/>
            <person name="Martinez A.T."/>
            <person name="Xiao Y."/>
            <person name="Gibbons J.G."/>
            <person name="Terashima K."/>
            <person name="Hibbett D.S."/>
            <person name="Grigoriev I.V."/>
        </authorList>
    </citation>
    <scope>NUCLEOTIDE SEQUENCE</scope>
    <source>
        <strain evidence="1">ET3784</strain>
    </source>
</reference>
<comment type="caution">
    <text evidence="1">The sequence shown here is derived from an EMBL/GenBank/DDBJ whole genome shotgun (WGS) entry which is preliminary data.</text>
</comment>
<dbReference type="AlphaFoldDB" id="A0AA38JH91"/>
<sequence length="100" mass="11432">MGFVGGSRWVLSFGWTIGQGCTPLLTIFVQPRCSSGALIFFALGPQMLHQHFRLIPERNTKRIDENFDSRECLSWKTIHTTVGMGLLVEKQIILCFFDFH</sequence>
<reference evidence="1" key="2">
    <citation type="journal article" date="2023" name="Proc. Natl. Acad. Sci. U.S.A.">
        <title>A global phylogenomic analysis of the shiitake genus Lentinula.</title>
        <authorList>
            <person name="Sierra-Patev S."/>
            <person name="Min B."/>
            <person name="Naranjo-Ortiz M."/>
            <person name="Looney B."/>
            <person name="Konkel Z."/>
            <person name="Slot J.C."/>
            <person name="Sakamoto Y."/>
            <person name="Steenwyk J.L."/>
            <person name="Rokas A."/>
            <person name="Carro J."/>
            <person name="Camarero S."/>
            <person name="Ferreira P."/>
            <person name="Molpeceres G."/>
            <person name="Ruiz-Duenas F.J."/>
            <person name="Serrano A."/>
            <person name="Henrissat B."/>
            <person name="Drula E."/>
            <person name="Hughes K.W."/>
            <person name="Mata J.L."/>
            <person name="Ishikawa N.K."/>
            <person name="Vargas-Isla R."/>
            <person name="Ushijima S."/>
            <person name="Smith C.A."/>
            <person name="Donoghue J."/>
            <person name="Ahrendt S."/>
            <person name="Andreopoulos W."/>
            <person name="He G."/>
            <person name="LaButti K."/>
            <person name="Lipzen A."/>
            <person name="Ng V."/>
            <person name="Riley R."/>
            <person name="Sandor L."/>
            <person name="Barry K."/>
            <person name="Martinez A.T."/>
            <person name="Xiao Y."/>
            <person name="Gibbons J.G."/>
            <person name="Terashima K."/>
            <person name="Grigoriev I.V."/>
            <person name="Hibbett D."/>
        </authorList>
    </citation>
    <scope>NUCLEOTIDE SEQUENCE</scope>
    <source>
        <strain evidence="1">ET3784</strain>
    </source>
</reference>
<gene>
    <name evidence="1" type="ORF">DFJ43DRAFT_488290</name>
</gene>
<accession>A0AA38JH91</accession>
<proteinExistence type="predicted"/>
<organism evidence="1 2">
    <name type="scientific">Lentinula guzmanii</name>
    <dbReference type="NCBI Taxonomy" id="2804957"/>
    <lineage>
        <taxon>Eukaryota</taxon>
        <taxon>Fungi</taxon>
        <taxon>Dikarya</taxon>
        <taxon>Basidiomycota</taxon>
        <taxon>Agaricomycotina</taxon>
        <taxon>Agaricomycetes</taxon>
        <taxon>Agaricomycetidae</taxon>
        <taxon>Agaricales</taxon>
        <taxon>Marasmiineae</taxon>
        <taxon>Omphalotaceae</taxon>
        <taxon>Lentinula</taxon>
    </lineage>
</organism>
<evidence type="ECO:0000313" key="2">
    <source>
        <dbReference type="Proteomes" id="UP001176059"/>
    </source>
</evidence>
<dbReference type="EMBL" id="JANVFO010000037">
    <property type="protein sequence ID" value="KAJ3729172.1"/>
    <property type="molecule type" value="Genomic_DNA"/>
</dbReference>
<name>A0AA38JH91_9AGAR</name>
<evidence type="ECO:0000313" key="1">
    <source>
        <dbReference type="EMBL" id="KAJ3729172.1"/>
    </source>
</evidence>
<dbReference type="Proteomes" id="UP001176059">
    <property type="component" value="Unassembled WGS sequence"/>
</dbReference>